<dbReference type="Gramene" id="Pp3c17_12801V3.1">
    <property type="protein sequence ID" value="PAC:32908351.CDS.1"/>
    <property type="gene ID" value="Pp3c17_12801"/>
</dbReference>
<accession>A0A2K1J3N5</accession>
<dbReference type="EnsemblPlants" id="Pp3c17_12801V3.1">
    <property type="protein sequence ID" value="PAC:32908351.CDS.1"/>
    <property type="gene ID" value="Pp3c17_12801"/>
</dbReference>
<evidence type="ECO:0000256" key="1">
    <source>
        <dbReference type="SAM" id="MobiDB-lite"/>
    </source>
</evidence>
<feature type="compositionally biased region" description="Polar residues" evidence="1">
    <location>
        <begin position="1"/>
        <end position="18"/>
    </location>
</feature>
<evidence type="ECO:0000313" key="2">
    <source>
        <dbReference type="EMBL" id="PNR36133.1"/>
    </source>
</evidence>
<dbReference type="Proteomes" id="UP000006727">
    <property type="component" value="Chromosome 17"/>
</dbReference>
<reference evidence="3" key="3">
    <citation type="submission" date="2020-12" db="UniProtKB">
        <authorList>
            <consortium name="EnsemblPlants"/>
        </authorList>
    </citation>
    <scope>IDENTIFICATION</scope>
</reference>
<dbReference type="InParanoid" id="A0A2K1J3N5"/>
<evidence type="ECO:0000313" key="4">
    <source>
        <dbReference type="Proteomes" id="UP000006727"/>
    </source>
</evidence>
<reference evidence="2 4" key="1">
    <citation type="journal article" date="2008" name="Science">
        <title>The Physcomitrella genome reveals evolutionary insights into the conquest of land by plants.</title>
        <authorList>
            <person name="Rensing S."/>
            <person name="Lang D."/>
            <person name="Zimmer A."/>
            <person name="Terry A."/>
            <person name="Salamov A."/>
            <person name="Shapiro H."/>
            <person name="Nishiyama T."/>
            <person name="Perroud P.-F."/>
            <person name="Lindquist E."/>
            <person name="Kamisugi Y."/>
            <person name="Tanahashi T."/>
            <person name="Sakakibara K."/>
            <person name="Fujita T."/>
            <person name="Oishi K."/>
            <person name="Shin-I T."/>
            <person name="Kuroki Y."/>
            <person name="Toyoda A."/>
            <person name="Suzuki Y."/>
            <person name="Hashimoto A."/>
            <person name="Yamaguchi K."/>
            <person name="Sugano A."/>
            <person name="Kohara Y."/>
            <person name="Fujiyama A."/>
            <person name="Anterola A."/>
            <person name="Aoki S."/>
            <person name="Ashton N."/>
            <person name="Barbazuk W.B."/>
            <person name="Barker E."/>
            <person name="Bennetzen J."/>
            <person name="Bezanilla M."/>
            <person name="Blankenship R."/>
            <person name="Cho S.H."/>
            <person name="Dutcher S."/>
            <person name="Estelle M."/>
            <person name="Fawcett J.A."/>
            <person name="Gundlach H."/>
            <person name="Hanada K."/>
            <person name="Heyl A."/>
            <person name="Hicks K.A."/>
            <person name="Hugh J."/>
            <person name="Lohr M."/>
            <person name="Mayer K."/>
            <person name="Melkozernov A."/>
            <person name="Murata T."/>
            <person name="Nelson D."/>
            <person name="Pils B."/>
            <person name="Prigge M."/>
            <person name="Reiss B."/>
            <person name="Renner T."/>
            <person name="Rombauts S."/>
            <person name="Rushton P."/>
            <person name="Sanderfoot A."/>
            <person name="Schween G."/>
            <person name="Shiu S.-H."/>
            <person name="Stueber K."/>
            <person name="Theodoulou F.L."/>
            <person name="Tu H."/>
            <person name="Van de Peer Y."/>
            <person name="Verrier P.J."/>
            <person name="Waters E."/>
            <person name="Wood A."/>
            <person name="Yang L."/>
            <person name="Cove D."/>
            <person name="Cuming A."/>
            <person name="Hasebe M."/>
            <person name="Lucas S."/>
            <person name="Mishler D.B."/>
            <person name="Reski R."/>
            <person name="Grigoriev I."/>
            <person name="Quatrano R.S."/>
            <person name="Boore J.L."/>
        </authorList>
    </citation>
    <scope>NUCLEOTIDE SEQUENCE [LARGE SCALE GENOMIC DNA]</scope>
    <source>
        <strain evidence="3 4">cv. Gransden 2004</strain>
    </source>
</reference>
<feature type="region of interest" description="Disordered" evidence="1">
    <location>
        <begin position="1"/>
        <end position="20"/>
    </location>
</feature>
<name>A0A2K1J3N5_PHYPA</name>
<gene>
    <name evidence="2" type="ORF">PHYPA_021984</name>
</gene>
<sequence>MLSSGGTSSSPVGNSGKSGSAMVCAGTRAIVVASTAAAPSGLAVMTSALAPEAVASPMIGSALLGHPGPFVTMSRSPVFSSGVAMSPNTCTFVKPRWNSRIAKPRMMRPSLPTP</sequence>
<proteinExistence type="predicted"/>
<organism evidence="2">
    <name type="scientific">Physcomitrium patens</name>
    <name type="common">Spreading-leaved earth moss</name>
    <name type="synonym">Physcomitrella patens</name>
    <dbReference type="NCBI Taxonomy" id="3218"/>
    <lineage>
        <taxon>Eukaryota</taxon>
        <taxon>Viridiplantae</taxon>
        <taxon>Streptophyta</taxon>
        <taxon>Embryophyta</taxon>
        <taxon>Bryophyta</taxon>
        <taxon>Bryophytina</taxon>
        <taxon>Bryopsida</taxon>
        <taxon>Funariidae</taxon>
        <taxon>Funariales</taxon>
        <taxon>Funariaceae</taxon>
        <taxon>Physcomitrium</taxon>
    </lineage>
</organism>
<evidence type="ECO:0000313" key="3">
    <source>
        <dbReference type="EnsemblPlants" id="PAC:32908351.CDS.1"/>
    </source>
</evidence>
<keyword evidence="4" id="KW-1185">Reference proteome</keyword>
<dbReference type="AlphaFoldDB" id="A0A2K1J3N5"/>
<dbReference type="EMBL" id="ABEU02000017">
    <property type="protein sequence ID" value="PNR36133.1"/>
    <property type="molecule type" value="Genomic_DNA"/>
</dbReference>
<reference evidence="2 4" key="2">
    <citation type="journal article" date="2018" name="Plant J.">
        <title>The Physcomitrella patens chromosome-scale assembly reveals moss genome structure and evolution.</title>
        <authorList>
            <person name="Lang D."/>
            <person name="Ullrich K.K."/>
            <person name="Murat F."/>
            <person name="Fuchs J."/>
            <person name="Jenkins J."/>
            <person name="Haas F.B."/>
            <person name="Piednoel M."/>
            <person name="Gundlach H."/>
            <person name="Van Bel M."/>
            <person name="Meyberg R."/>
            <person name="Vives C."/>
            <person name="Morata J."/>
            <person name="Symeonidi A."/>
            <person name="Hiss M."/>
            <person name="Muchero W."/>
            <person name="Kamisugi Y."/>
            <person name="Saleh O."/>
            <person name="Blanc G."/>
            <person name="Decker E.L."/>
            <person name="van Gessel N."/>
            <person name="Grimwood J."/>
            <person name="Hayes R.D."/>
            <person name="Graham S.W."/>
            <person name="Gunter L.E."/>
            <person name="McDaniel S.F."/>
            <person name="Hoernstein S.N.W."/>
            <person name="Larsson A."/>
            <person name="Li F.W."/>
            <person name="Perroud P.F."/>
            <person name="Phillips J."/>
            <person name="Ranjan P."/>
            <person name="Rokshar D.S."/>
            <person name="Rothfels C.J."/>
            <person name="Schneider L."/>
            <person name="Shu S."/>
            <person name="Stevenson D.W."/>
            <person name="Thummler F."/>
            <person name="Tillich M."/>
            <person name="Villarreal Aguilar J.C."/>
            <person name="Widiez T."/>
            <person name="Wong G.K."/>
            <person name="Wymore A."/>
            <person name="Zhang Y."/>
            <person name="Zimmer A.D."/>
            <person name="Quatrano R.S."/>
            <person name="Mayer K.F.X."/>
            <person name="Goodstein D."/>
            <person name="Casacuberta J.M."/>
            <person name="Vandepoele K."/>
            <person name="Reski R."/>
            <person name="Cuming A.C."/>
            <person name="Tuskan G.A."/>
            <person name="Maumus F."/>
            <person name="Salse J."/>
            <person name="Schmutz J."/>
            <person name="Rensing S.A."/>
        </authorList>
    </citation>
    <scope>NUCLEOTIDE SEQUENCE [LARGE SCALE GENOMIC DNA]</scope>
    <source>
        <strain evidence="3 4">cv. Gransden 2004</strain>
    </source>
</reference>
<protein>
    <submittedName>
        <fullName evidence="2 3">Uncharacterized protein</fullName>
    </submittedName>
</protein>